<evidence type="ECO:0000259" key="2">
    <source>
        <dbReference type="PROSITE" id="PS51791"/>
    </source>
</evidence>
<dbReference type="PANTHER" id="PTHR31108:SF1">
    <property type="entry name" value="HSAC2 DOMAIN-CONTAINING PROTEIN"/>
    <property type="match status" value="1"/>
</dbReference>
<dbReference type="InterPro" id="IPR040242">
    <property type="entry name" value="TPRG1-like"/>
</dbReference>
<comment type="caution">
    <text evidence="3">The sequence shown here is derived from an EMBL/GenBank/DDBJ whole genome shotgun (WGS) entry which is preliminary data.</text>
</comment>
<keyword evidence="4" id="KW-1185">Reference proteome</keyword>
<protein>
    <submittedName>
        <fullName evidence="3">Inositol phosphatase</fullName>
    </submittedName>
</protein>
<evidence type="ECO:0000313" key="3">
    <source>
        <dbReference type="EMBL" id="GIQ80461.1"/>
    </source>
</evidence>
<feature type="domain" description="HSac2" evidence="2">
    <location>
        <begin position="1"/>
        <end position="157"/>
    </location>
</feature>
<evidence type="ECO:0000256" key="1">
    <source>
        <dbReference type="ARBA" id="ARBA00009163"/>
    </source>
</evidence>
<organism evidence="3 4">
    <name type="scientific">Kipferlia bialata</name>
    <dbReference type="NCBI Taxonomy" id="797122"/>
    <lineage>
        <taxon>Eukaryota</taxon>
        <taxon>Metamonada</taxon>
        <taxon>Carpediemonas-like organisms</taxon>
        <taxon>Kipferlia</taxon>
    </lineage>
</organism>
<dbReference type="Pfam" id="PF12456">
    <property type="entry name" value="hSac2"/>
    <property type="match status" value="1"/>
</dbReference>
<proteinExistence type="inferred from homology"/>
<gene>
    <name evidence="3" type="ORF">KIPB_001263</name>
</gene>
<sequence>MSEVALLVEGIKFCREHIIPQNESFLKGYVFISINQWNMEQERVVLLTDKAIYRVKYDFETKNIQRHESTKLTDITHIHRGVLEYPQYAFLSKMAQGVDERIYGCRIYSKEGSANGVNIDGQAVGKRSIWNPFQKHQSFRTFKALDSFDAQQGRDVTLEFTNLLFDSIRRADPESAVYKVESPINRSNVLGLVSVGANKAKMGSFKKVSATSQVEPTE</sequence>
<dbReference type="AlphaFoldDB" id="A0A9K3CNL1"/>
<dbReference type="PANTHER" id="PTHR31108">
    <property type="entry name" value="TUMOR PROTEIN P63-REGULATED GENE 1-LIKE PROTEIN"/>
    <property type="match status" value="1"/>
</dbReference>
<evidence type="ECO:0000313" key="4">
    <source>
        <dbReference type="Proteomes" id="UP000265618"/>
    </source>
</evidence>
<dbReference type="EMBL" id="BDIP01000175">
    <property type="protein sequence ID" value="GIQ80461.1"/>
    <property type="molecule type" value="Genomic_DNA"/>
</dbReference>
<reference evidence="3 4" key="1">
    <citation type="journal article" date="2018" name="PLoS ONE">
        <title>The draft genome of Kipferlia bialata reveals reductive genome evolution in fornicate parasites.</title>
        <authorList>
            <person name="Tanifuji G."/>
            <person name="Takabayashi S."/>
            <person name="Kume K."/>
            <person name="Takagi M."/>
            <person name="Nakayama T."/>
            <person name="Kamikawa R."/>
            <person name="Inagaki Y."/>
            <person name="Hashimoto T."/>
        </authorList>
    </citation>
    <scope>NUCLEOTIDE SEQUENCE [LARGE SCALE GENOMIC DNA]</scope>
    <source>
        <strain evidence="3">NY0173</strain>
    </source>
</reference>
<accession>A0A9K3CNL1</accession>
<dbReference type="Proteomes" id="UP000265618">
    <property type="component" value="Unassembled WGS sequence"/>
</dbReference>
<dbReference type="InterPro" id="IPR022158">
    <property type="entry name" value="Inositol_phosphatase"/>
</dbReference>
<dbReference type="GO" id="GO:0005737">
    <property type="term" value="C:cytoplasm"/>
    <property type="evidence" value="ECO:0007669"/>
    <property type="project" value="TreeGrafter"/>
</dbReference>
<dbReference type="InterPro" id="IPR034753">
    <property type="entry name" value="hSac2"/>
</dbReference>
<dbReference type="PROSITE" id="PS51791">
    <property type="entry name" value="HSAC2"/>
    <property type="match status" value="1"/>
</dbReference>
<comment type="similarity">
    <text evidence="1">Belongs to the TPRG1 family.</text>
</comment>
<dbReference type="OrthoDB" id="10012704at2759"/>
<name>A0A9K3CNL1_9EUKA</name>